<dbReference type="GO" id="GO:0008239">
    <property type="term" value="F:dipeptidyl-peptidase activity"/>
    <property type="evidence" value="ECO:0007669"/>
    <property type="project" value="TreeGrafter"/>
</dbReference>
<protein>
    <recommendedName>
        <fullName evidence="6">Peptidase S9 prolyl oligopeptidase catalytic domain-containing protein</fullName>
    </recommendedName>
</protein>
<dbReference type="GO" id="GO:0005886">
    <property type="term" value="C:plasma membrane"/>
    <property type="evidence" value="ECO:0007669"/>
    <property type="project" value="TreeGrafter"/>
</dbReference>
<evidence type="ECO:0000313" key="8">
    <source>
        <dbReference type="Proteomes" id="UP001347796"/>
    </source>
</evidence>
<dbReference type="InterPro" id="IPR001375">
    <property type="entry name" value="Peptidase_S9_cat"/>
</dbReference>
<proteinExistence type="predicted"/>
<evidence type="ECO:0000256" key="5">
    <source>
        <dbReference type="ARBA" id="ARBA00023180"/>
    </source>
</evidence>
<accession>A0AAN8IUZ6</accession>
<evidence type="ECO:0000256" key="2">
    <source>
        <dbReference type="ARBA" id="ARBA00022670"/>
    </source>
</evidence>
<dbReference type="GO" id="GO:0004177">
    <property type="term" value="F:aminopeptidase activity"/>
    <property type="evidence" value="ECO:0007669"/>
    <property type="project" value="UniProtKB-KW"/>
</dbReference>
<dbReference type="Pfam" id="PF00326">
    <property type="entry name" value="Peptidase_S9"/>
    <property type="match status" value="1"/>
</dbReference>
<comment type="caution">
    <text evidence="7">The sequence shown here is derived from an EMBL/GenBank/DDBJ whole genome shotgun (WGS) entry which is preliminary data.</text>
</comment>
<dbReference type="Proteomes" id="UP001347796">
    <property type="component" value="Unassembled WGS sequence"/>
</dbReference>
<evidence type="ECO:0000256" key="4">
    <source>
        <dbReference type="ARBA" id="ARBA00022825"/>
    </source>
</evidence>
<dbReference type="SUPFAM" id="SSF53474">
    <property type="entry name" value="alpha/beta-Hydrolases"/>
    <property type="match status" value="1"/>
</dbReference>
<evidence type="ECO:0000256" key="3">
    <source>
        <dbReference type="ARBA" id="ARBA00022801"/>
    </source>
</evidence>
<dbReference type="EMBL" id="JAZGQO010000021">
    <property type="protein sequence ID" value="KAK6165495.1"/>
    <property type="molecule type" value="Genomic_DNA"/>
</dbReference>
<organism evidence="7 8">
    <name type="scientific">Patella caerulea</name>
    <name type="common">Rayed Mediterranean limpet</name>
    <dbReference type="NCBI Taxonomy" id="87958"/>
    <lineage>
        <taxon>Eukaryota</taxon>
        <taxon>Metazoa</taxon>
        <taxon>Spiralia</taxon>
        <taxon>Lophotrochozoa</taxon>
        <taxon>Mollusca</taxon>
        <taxon>Gastropoda</taxon>
        <taxon>Patellogastropoda</taxon>
        <taxon>Patelloidea</taxon>
        <taxon>Patellidae</taxon>
        <taxon>Patella</taxon>
    </lineage>
</organism>
<feature type="domain" description="Peptidase S9 prolyl oligopeptidase catalytic" evidence="6">
    <location>
        <begin position="3"/>
        <end position="190"/>
    </location>
</feature>
<evidence type="ECO:0000259" key="6">
    <source>
        <dbReference type="Pfam" id="PF00326"/>
    </source>
</evidence>
<dbReference type="GO" id="GO:0004252">
    <property type="term" value="F:serine-type endopeptidase activity"/>
    <property type="evidence" value="ECO:0007669"/>
    <property type="project" value="InterPro"/>
</dbReference>
<keyword evidence="1" id="KW-0031">Aminopeptidase</keyword>
<dbReference type="AlphaFoldDB" id="A0AAN8IUZ6"/>
<gene>
    <name evidence="7" type="ORF">SNE40_022414</name>
</gene>
<dbReference type="InterPro" id="IPR002471">
    <property type="entry name" value="Pept_S9_AS"/>
</dbReference>
<dbReference type="GO" id="GO:0006508">
    <property type="term" value="P:proteolysis"/>
    <property type="evidence" value="ECO:0007669"/>
    <property type="project" value="UniProtKB-KW"/>
</dbReference>
<evidence type="ECO:0000313" key="7">
    <source>
        <dbReference type="EMBL" id="KAK6165495.1"/>
    </source>
</evidence>
<dbReference type="FunFam" id="3.40.50.1820:FF:000003">
    <property type="entry name" value="Dipeptidyl peptidase 4"/>
    <property type="match status" value="1"/>
</dbReference>
<keyword evidence="5" id="KW-0325">Glycoprotein</keyword>
<sequence>MHYADGRGSGGHGQKFLHQIYKRLRTVEVDDSITAGKHYSKLHYVDDKKVAIWGWSYGGFVTSSVLGKDKGTFQCGIAVAPVTDWIFYDSVYTERYMGMPRPDDNLQAYKDSNVSRYAENFKNSNYLLIHGTGNDNVHFQNTAQLIKALNEANIYYRTQIYTDKHHGLEGGNTRNHLYETMEDFLIECFKGYSEKLGKEPEPETEKDQSA</sequence>
<reference evidence="7 8" key="1">
    <citation type="submission" date="2024-01" db="EMBL/GenBank/DDBJ databases">
        <title>The genome of the rayed Mediterranean limpet Patella caerulea (Linnaeus, 1758).</title>
        <authorList>
            <person name="Anh-Thu Weber A."/>
            <person name="Halstead-Nussloch G."/>
        </authorList>
    </citation>
    <scope>NUCLEOTIDE SEQUENCE [LARGE SCALE GENOMIC DNA]</scope>
    <source>
        <strain evidence="7">AATW-2023a</strain>
        <tissue evidence="7">Whole specimen</tissue>
    </source>
</reference>
<dbReference type="PROSITE" id="PS00708">
    <property type="entry name" value="PRO_ENDOPEP_SER"/>
    <property type="match status" value="1"/>
</dbReference>
<keyword evidence="4" id="KW-0720">Serine protease</keyword>
<name>A0AAN8IUZ6_PATCE</name>
<dbReference type="InterPro" id="IPR029058">
    <property type="entry name" value="AB_hydrolase_fold"/>
</dbReference>
<keyword evidence="2" id="KW-0645">Protease</keyword>
<keyword evidence="3" id="KW-0378">Hydrolase</keyword>
<dbReference type="InterPro" id="IPR050278">
    <property type="entry name" value="Serine_Prot_S9B/DPPIV"/>
</dbReference>
<dbReference type="PANTHER" id="PTHR11731:SF200">
    <property type="entry name" value="DIPEPTIDYL PEPTIDASE 10, ISOFORM B"/>
    <property type="match status" value="1"/>
</dbReference>
<keyword evidence="8" id="KW-1185">Reference proteome</keyword>
<dbReference type="PANTHER" id="PTHR11731">
    <property type="entry name" value="PROTEASE FAMILY S9B,C DIPEPTIDYL-PEPTIDASE IV-RELATED"/>
    <property type="match status" value="1"/>
</dbReference>
<evidence type="ECO:0000256" key="1">
    <source>
        <dbReference type="ARBA" id="ARBA00022438"/>
    </source>
</evidence>
<dbReference type="Gene3D" id="3.40.50.1820">
    <property type="entry name" value="alpha/beta hydrolase"/>
    <property type="match status" value="1"/>
</dbReference>